<protein>
    <recommendedName>
        <fullName evidence="10">GrpE protein homolog</fullName>
    </recommendedName>
</protein>
<keyword evidence="6" id="KW-0143">Chaperone</keyword>
<dbReference type="InterPro" id="IPR000740">
    <property type="entry name" value="GrpE"/>
</dbReference>
<comment type="subcellular location">
    <subcellularLocation>
        <location evidence="1">Cytoplasm</location>
    </subcellularLocation>
</comment>
<evidence type="ECO:0000256" key="3">
    <source>
        <dbReference type="ARBA" id="ARBA00011738"/>
    </source>
</evidence>
<dbReference type="PROSITE" id="PS01071">
    <property type="entry name" value="GRPE"/>
    <property type="match status" value="1"/>
</dbReference>
<dbReference type="PANTHER" id="PTHR21237">
    <property type="entry name" value="GRPE PROTEIN"/>
    <property type="match status" value="1"/>
</dbReference>
<dbReference type="AlphaFoldDB" id="A0A381N516"/>
<dbReference type="GO" id="GO:0051082">
    <property type="term" value="F:unfolded protein binding"/>
    <property type="evidence" value="ECO:0007669"/>
    <property type="project" value="TreeGrafter"/>
</dbReference>
<reference evidence="9" key="1">
    <citation type="submission" date="2018-05" db="EMBL/GenBank/DDBJ databases">
        <authorList>
            <person name="Lanie J.A."/>
            <person name="Ng W.-L."/>
            <person name="Kazmierczak K.M."/>
            <person name="Andrzejewski T.M."/>
            <person name="Davidsen T.M."/>
            <person name="Wayne K.J."/>
            <person name="Tettelin H."/>
            <person name="Glass J.I."/>
            <person name="Rusch D."/>
            <person name="Podicherti R."/>
            <person name="Tsui H.-C.T."/>
            <person name="Winkler M.E."/>
        </authorList>
    </citation>
    <scope>NUCLEOTIDE SEQUENCE</scope>
</reference>
<evidence type="ECO:0000256" key="1">
    <source>
        <dbReference type="ARBA" id="ARBA00004496"/>
    </source>
</evidence>
<dbReference type="EMBL" id="UINC01000081">
    <property type="protein sequence ID" value="SUZ48693.1"/>
    <property type="molecule type" value="Genomic_DNA"/>
</dbReference>
<dbReference type="GO" id="GO:0051087">
    <property type="term" value="F:protein-folding chaperone binding"/>
    <property type="evidence" value="ECO:0007669"/>
    <property type="project" value="InterPro"/>
</dbReference>
<keyword evidence="4" id="KW-0963">Cytoplasm</keyword>
<dbReference type="GO" id="GO:0042803">
    <property type="term" value="F:protein homodimerization activity"/>
    <property type="evidence" value="ECO:0007669"/>
    <property type="project" value="InterPro"/>
</dbReference>
<proteinExistence type="inferred from homology"/>
<organism evidence="9">
    <name type="scientific">marine metagenome</name>
    <dbReference type="NCBI Taxonomy" id="408172"/>
    <lineage>
        <taxon>unclassified sequences</taxon>
        <taxon>metagenomes</taxon>
        <taxon>ecological metagenomes</taxon>
    </lineage>
</organism>
<feature type="region of interest" description="Disordered" evidence="8">
    <location>
        <begin position="1"/>
        <end position="59"/>
    </location>
</feature>
<name>A0A381N516_9ZZZZ</name>
<dbReference type="SUPFAM" id="SSF51064">
    <property type="entry name" value="Head domain of nucleotide exchange factor GrpE"/>
    <property type="match status" value="1"/>
</dbReference>
<feature type="compositionally biased region" description="Polar residues" evidence="8">
    <location>
        <begin position="17"/>
        <end position="26"/>
    </location>
</feature>
<evidence type="ECO:0008006" key="10">
    <source>
        <dbReference type="Google" id="ProtNLM"/>
    </source>
</evidence>
<dbReference type="PRINTS" id="PR00773">
    <property type="entry name" value="GRPEPROTEIN"/>
</dbReference>
<dbReference type="CDD" id="cd00446">
    <property type="entry name" value="GrpE"/>
    <property type="match status" value="1"/>
</dbReference>
<dbReference type="HAMAP" id="MF_01151">
    <property type="entry name" value="GrpE"/>
    <property type="match status" value="1"/>
</dbReference>
<dbReference type="InterPro" id="IPR009012">
    <property type="entry name" value="GrpE_head"/>
</dbReference>
<dbReference type="PANTHER" id="PTHR21237:SF23">
    <property type="entry name" value="GRPE PROTEIN HOMOLOG, MITOCHONDRIAL"/>
    <property type="match status" value="1"/>
</dbReference>
<comment type="similarity">
    <text evidence="2">Belongs to the GrpE family.</text>
</comment>
<evidence type="ECO:0000256" key="7">
    <source>
        <dbReference type="SAM" id="Coils"/>
    </source>
</evidence>
<dbReference type="Gene3D" id="2.30.22.10">
    <property type="entry name" value="Head domain of nucleotide exchange factor GrpE"/>
    <property type="match status" value="1"/>
</dbReference>
<dbReference type="SUPFAM" id="SSF58014">
    <property type="entry name" value="Coiled-coil domain of nucleotide exchange factor GrpE"/>
    <property type="match status" value="1"/>
</dbReference>
<evidence type="ECO:0000256" key="2">
    <source>
        <dbReference type="ARBA" id="ARBA00009054"/>
    </source>
</evidence>
<sequence length="220" mass="23897">MAEEKDSDVTPGEDSPVSLSDENASDSAVDPNASSDEVKTCELDDEAVADESAETSPEIALEEVREQLADAEDRALRAVAEADNIRKRADKAVENAHKYALESLTEKLLPVLDSFEKAVEKAADDGQESDGSVHATLEGVELSYRLFIDVLQKAGIKSIDPTGEPFDPEYHEAMSMLENPDAEPGSVLEVVQKGYILNDRLVRPARVLVAKDMSEPKKTP</sequence>
<evidence type="ECO:0000256" key="5">
    <source>
        <dbReference type="ARBA" id="ARBA00023016"/>
    </source>
</evidence>
<keyword evidence="5" id="KW-0346">Stress response</keyword>
<dbReference type="GO" id="GO:0000774">
    <property type="term" value="F:adenyl-nucleotide exchange factor activity"/>
    <property type="evidence" value="ECO:0007669"/>
    <property type="project" value="InterPro"/>
</dbReference>
<keyword evidence="7" id="KW-0175">Coiled coil</keyword>
<feature type="coiled-coil region" evidence="7">
    <location>
        <begin position="61"/>
        <end position="88"/>
    </location>
</feature>
<dbReference type="NCBIfam" id="NF010748">
    <property type="entry name" value="PRK14150.1"/>
    <property type="match status" value="1"/>
</dbReference>
<accession>A0A381N516</accession>
<dbReference type="Pfam" id="PF01025">
    <property type="entry name" value="GrpE"/>
    <property type="match status" value="1"/>
</dbReference>
<dbReference type="FunFam" id="2.30.22.10:FF:000001">
    <property type="entry name" value="Protein GrpE"/>
    <property type="match status" value="1"/>
</dbReference>
<gene>
    <name evidence="9" type="ORF">METZ01_LOCUS1547</name>
</gene>
<dbReference type="GO" id="GO:0006457">
    <property type="term" value="P:protein folding"/>
    <property type="evidence" value="ECO:0007669"/>
    <property type="project" value="InterPro"/>
</dbReference>
<dbReference type="Gene3D" id="3.90.20.20">
    <property type="match status" value="1"/>
</dbReference>
<evidence type="ECO:0000313" key="9">
    <source>
        <dbReference type="EMBL" id="SUZ48693.1"/>
    </source>
</evidence>
<dbReference type="InterPro" id="IPR013805">
    <property type="entry name" value="GrpE_CC"/>
</dbReference>
<evidence type="ECO:0000256" key="4">
    <source>
        <dbReference type="ARBA" id="ARBA00022490"/>
    </source>
</evidence>
<evidence type="ECO:0000256" key="6">
    <source>
        <dbReference type="ARBA" id="ARBA00023186"/>
    </source>
</evidence>
<evidence type="ECO:0000256" key="8">
    <source>
        <dbReference type="SAM" id="MobiDB-lite"/>
    </source>
</evidence>
<feature type="compositionally biased region" description="Acidic residues" evidence="8">
    <location>
        <begin position="43"/>
        <end position="53"/>
    </location>
</feature>
<dbReference type="GO" id="GO:0005829">
    <property type="term" value="C:cytosol"/>
    <property type="evidence" value="ECO:0007669"/>
    <property type="project" value="TreeGrafter"/>
</dbReference>
<comment type="subunit">
    <text evidence="3">Homodimer.</text>
</comment>
<dbReference type="NCBIfam" id="NF010738">
    <property type="entry name" value="PRK14140.1"/>
    <property type="match status" value="1"/>
</dbReference>